<dbReference type="RefSeq" id="WP_247380875.1">
    <property type="nucleotide sequence ID" value="NZ_JALLGV010000008.1"/>
</dbReference>
<dbReference type="Proteomes" id="UP001597119">
    <property type="component" value="Unassembled WGS sequence"/>
</dbReference>
<gene>
    <name evidence="1" type="ORF">ACFR9U_11795</name>
</gene>
<dbReference type="Pfam" id="PF20509">
    <property type="entry name" value="DUF6735"/>
    <property type="match status" value="1"/>
</dbReference>
<protein>
    <submittedName>
        <fullName evidence="1">DUF6735 family protein</fullName>
    </submittedName>
</protein>
<organism evidence="1 2">
    <name type="scientific">Halorientalis brevis</name>
    <dbReference type="NCBI Taxonomy" id="1126241"/>
    <lineage>
        <taxon>Archaea</taxon>
        <taxon>Methanobacteriati</taxon>
        <taxon>Methanobacteriota</taxon>
        <taxon>Stenosarchaea group</taxon>
        <taxon>Halobacteria</taxon>
        <taxon>Halobacteriales</taxon>
        <taxon>Haloarculaceae</taxon>
        <taxon>Halorientalis</taxon>
    </lineage>
</organism>
<keyword evidence="2" id="KW-1185">Reference proteome</keyword>
<accession>A0ABD6CEL6</accession>
<dbReference type="AlphaFoldDB" id="A0ABD6CEL6"/>
<reference evidence="1 2" key="1">
    <citation type="journal article" date="2019" name="Int. J. Syst. Evol. Microbiol.">
        <title>The Global Catalogue of Microorganisms (GCM) 10K type strain sequencing project: providing services to taxonomists for standard genome sequencing and annotation.</title>
        <authorList>
            <consortium name="The Broad Institute Genomics Platform"/>
            <consortium name="The Broad Institute Genome Sequencing Center for Infectious Disease"/>
            <person name="Wu L."/>
            <person name="Ma J."/>
        </authorList>
    </citation>
    <scope>NUCLEOTIDE SEQUENCE [LARGE SCALE GENOMIC DNA]</scope>
    <source>
        <strain evidence="1 2">CGMCC 1.12125</strain>
    </source>
</reference>
<proteinExistence type="predicted"/>
<comment type="caution">
    <text evidence="1">The sequence shown here is derived from an EMBL/GenBank/DDBJ whole genome shotgun (WGS) entry which is preliminary data.</text>
</comment>
<name>A0ABD6CEL6_9EURY</name>
<sequence>MTDVGHRALVAYERDSDRYDLHYSHWGAHRWQLATAITPTQPYGQPTTPENVTTATVDPTPLATDCSFGEVLESLDFQQYEAFYLVTEAFAVEPWLVCWFGVPGVDENRPGDGGLVAVDPEAPRSDGAALREQIRDAKETVCTLVARDRIDSATARAALASTVQSWGREGRTVRLGPTASTAVE</sequence>
<dbReference type="InterPro" id="IPR046622">
    <property type="entry name" value="DUF6735"/>
</dbReference>
<evidence type="ECO:0000313" key="2">
    <source>
        <dbReference type="Proteomes" id="UP001597119"/>
    </source>
</evidence>
<dbReference type="EMBL" id="JBHUDJ010000006">
    <property type="protein sequence ID" value="MFD1587667.1"/>
    <property type="molecule type" value="Genomic_DNA"/>
</dbReference>
<evidence type="ECO:0000313" key="1">
    <source>
        <dbReference type="EMBL" id="MFD1587667.1"/>
    </source>
</evidence>